<protein>
    <recommendedName>
        <fullName evidence="2">Tetratricopeptide repeat protein 38</fullName>
    </recommendedName>
</protein>
<accession>A0A1G6TFL1</accession>
<keyword evidence="3" id="KW-0677">Repeat</keyword>
<keyword evidence="6" id="KW-1185">Reference proteome</keyword>
<dbReference type="RefSeq" id="WP_090663534.1">
    <property type="nucleotide sequence ID" value="NZ_FMZX01000006.1"/>
</dbReference>
<evidence type="ECO:0000256" key="4">
    <source>
        <dbReference type="ARBA" id="ARBA00022803"/>
    </source>
</evidence>
<evidence type="ECO:0000256" key="2">
    <source>
        <dbReference type="ARBA" id="ARBA00019992"/>
    </source>
</evidence>
<evidence type="ECO:0000256" key="1">
    <source>
        <dbReference type="ARBA" id="ARBA00005857"/>
    </source>
</evidence>
<name>A0A1G6TFL1_9PROT</name>
<dbReference type="AlphaFoldDB" id="A0A1G6TFL1"/>
<dbReference type="Gene3D" id="1.25.40.10">
    <property type="entry name" value="Tetratricopeptide repeat domain"/>
    <property type="match status" value="1"/>
</dbReference>
<organism evidence="5 6">
    <name type="scientific">Belnapia rosea</name>
    <dbReference type="NCBI Taxonomy" id="938405"/>
    <lineage>
        <taxon>Bacteria</taxon>
        <taxon>Pseudomonadati</taxon>
        <taxon>Pseudomonadota</taxon>
        <taxon>Alphaproteobacteria</taxon>
        <taxon>Acetobacterales</taxon>
        <taxon>Roseomonadaceae</taxon>
        <taxon>Belnapia</taxon>
    </lineage>
</organism>
<evidence type="ECO:0000313" key="6">
    <source>
        <dbReference type="Proteomes" id="UP000198925"/>
    </source>
</evidence>
<dbReference type="CDD" id="cd05804">
    <property type="entry name" value="StaR_like"/>
    <property type="match status" value="1"/>
</dbReference>
<dbReference type="PANTHER" id="PTHR16263">
    <property type="entry name" value="TETRATRICOPEPTIDE REPEAT PROTEIN 38"/>
    <property type="match status" value="1"/>
</dbReference>
<evidence type="ECO:0000256" key="3">
    <source>
        <dbReference type="ARBA" id="ARBA00022737"/>
    </source>
</evidence>
<evidence type="ECO:0000313" key="5">
    <source>
        <dbReference type="EMBL" id="SDD27841.1"/>
    </source>
</evidence>
<gene>
    <name evidence="5" type="ORF">SAMN04487779_100657</name>
</gene>
<proteinExistence type="inferred from homology"/>
<dbReference type="InterPro" id="IPR011990">
    <property type="entry name" value="TPR-like_helical_dom_sf"/>
</dbReference>
<sequence>MQKDAQGLPLTAASAEAAAAYDHSLNGFLLYRADTSQRLKAALQLDPESPMLVLLKGSFAMLASNAAFVPAAREAAALAGTLAALGTAREQAHVAALAAWAEDDMPRALAAWTGILADNPHDLLALRLHHYNAFWRGRPDMMLAAVQGVLPRWGADQPGYHNVLACQAFANEECGNYLVAEAAGRAAVGINPADLWATHAVAHVMEMQGRRGEGIAWTSGLEQHWEGGNNLTHHLWWHRALFHLERGETEQVLALYDSRFRNLESPVTQVMPDLAIDMQNAISMLFRLKLQGVDAGARWVELADKAEARIGDCQQGFTLPHWMMALASTGRFEAAERMLAALREHSRSNSAGSAATIGLYALPICEAVLRHARGDFAGAVAVMRPALGGMHALGGSHAQQDVLEQLFLDAAMQGGLTEDARMLLERVAGRHPVPPERRAGYRRAAQSILH</sequence>
<dbReference type="Proteomes" id="UP000198925">
    <property type="component" value="Unassembled WGS sequence"/>
</dbReference>
<dbReference type="InterPro" id="IPR033891">
    <property type="entry name" value="TTC38"/>
</dbReference>
<dbReference type="SUPFAM" id="SSF48452">
    <property type="entry name" value="TPR-like"/>
    <property type="match status" value="1"/>
</dbReference>
<dbReference type="EMBL" id="FMZX01000006">
    <property type="protein sequence ID" value="SDD27841.1"/>
    <property type="molecule type" value="Genomic_DNA"/>
</dbReference>
<comment type="similarity">
    <text evidence="1">Belongs to the TTC38 family.</text>
</comment>
<dbReference type="STRING" id="938405.SAMN02927895_03270"/>
<keyword evidence="4" id="KW-0802">TPR repeat</keyword>
<dbReference type="PANTHER" id="PTHR16263:SF4">
    <property type="entry name" value="TETRATRICOPEPTIDE REPEAT PROTEIN 38"/>
    <property type="match status" value="1"/>
</dbReference>
<reference evidence="5 6" key="1">
    <citation type="submission" date="2016-10" db="EMBL/GenBank/DDBJ databases">
        <authorList>
            <person name="de Groot N.N."/>
        </authorList>
    </citation>
    <scope>NUCLEOTIDE SEQUENCE [LARGE SCALE GENOMIC DNA]</scope>
    <source>
        <strain evidence="5 6">CPCC 100156</strain>
    </source>
</reference>